<accession>A0A0F9JXV9</accession>
<reference evidence="1" key="1">
    <citation type="journal article" date="2015" name="Nature">
        <title>Complex archaea that bridge the gap between prokaryotes and eukaryotes.</title>
        <authorList>
            <person name="Spang A."/>
            <person name="Saw J.H."/>
            <person name="Jorgensen S.L."/>
            <person name="Zaremba-Niedzwiedzka K."/>
            <person name="Martijn J."/>
            <person name="Lind A.E."/>
            <person name="van Eijk R."/>
            <person name="Schleper C."/>
            <person name="Guy L."/>
            <person name="Ettema T.J."/>
        </authorList>
    </citation>
    <scope>NUCLEOTIDE SEQUENCE</scope>
</reference>
<proteinExistence type="predicted"/>
<gene>
    <name evidence="1" type="ORF">LCGC14_1398980</name>
</gene>
<evidence type="ECO:0000313" key="1">
    <source>
        <dbReference type="EMBL" id="KKM74573.1"/>
    </source>
</evidence>
<comment type="caution">
    <text evidence="1">The sequence shown here is derived from an EMBL/GenBank/DDBJ whole genome shotgun (WGS) entry which is preliminary data.</text>
</comment>
<dbReference type="EMBL" id="LAZR01009120">
    <property type="protein sequence ID" value="KKM74573.1"/>
    <property type="molecule type" value="Genomic_DNA"/>
</dbReference>
<organism evidence="1">
    <name type="scientific">marine sediment metagenome</name>
    <dbReference type="NCBI Taxonomy" id="412755"/>
    <lineage>
        <taxon>unclassified sequences</taxon>
        <taxon>metagenomes</taxon>
        <taxon>ecological metagenomes</taxon>
    </lineage>
</organism>
<dbReference type="AlphaFoldDB" id="A0A0F9JXV9"/>
<sequence length="94" mass="10825">MSEETKVDKDYLEAFNLGYELAKELSLKSPMFNDMNFGNDRIIAMQAGMIECGKEIKIEKLDRKNISKNKLTDFYFNSLKDKGIEDDNGIDLSF</sequence>
<protein>
    <submittedName>
        <fullName evidence="1">Uncharacterized protein</fullName>
    </submittedName>
</protein>
<name>A0A0F9JXV9_9ZZZZ</name>